<dbReference type="GO" id="GO:0006002">
    <property type="term" value="P:fructose 6-phosphate metabolic process"/>
    <property type="evidence" value="ECO:0007669"/>
    <property type="project" value="InterPro"/>
</dbReference>
<evidence type="ECO:0000256" key="1">
    <source>
        <dbReference type="ARBA" id="ARBA00001946"/>
    </source>
</evidence>
<dbReference type="Gene3D" id="3.40.50.450">
    <property type="match status" value="1"/>
</dbReference>
<dbReference type="GO" id="GO:0061621">
    <property type="term" value="P:canonical glycolysis"/>
    <property type="evidence" value="ECO:0007669"/>
    <property type="project" value="TreeGrafter"/>
</dbReference>
<dbReference type="Pfam" id="PF00365">
    <property type="entry name" value="PFK"/>
    <property type="match status" value="1"/>
</dbReference>
<keyword evidence="8" id="KW-0547">Nucleotide-binding</keyword>
<dbReference type="GO" id="GO:0030388">
    <property type="term" value="P:fructose 1,6-bisphosphate metabolic process"/>
    <property type="evidence" value="ECO:0007669"/>
    <property type="project" value="TreeGrafter"/>
</dbReference>
<keyword evidence="11" id="KW-0460">Magnesium</keyword>
<organism evidence="15">
    <name type="scientific">hydrothermal vent metagenome</name>
    <dbReference type="NCBI Taxonomy" id="652676"/>
    <lineage>
        <taxon>unclassified sequences</taxon>
        <taxon>metagenomes</taxon>
        <taxon>ecological metagenomes</taxon>
    </lineage>
</organism>
<dbReference type="PRINTS" id="PR00476">
    <property type="entry name" value="PHFRCTKINASE"/>
</dbReference>
<evidence type="ECO:0000256" key="13">
    <source>
        <dbReference type="ARBA" id="ARBA00048070"/>
    </source>
</evidence>
<dbReference type="GO" id="GO:0048029">
    <property type="term" value="F:monosaccharide binding"/>
    <property type="evidence" value="ECO:0007669"/>
    <property type="project" value="TreeGrafter"/>
</dbReference>
<keyword evidence="12" id="KW-0324">Glycolysis</keyword>
<evidence type="ECO:0000256" key="4">
    <source>
        <dbReference type="ARBA" id="ARBA00012055"/>
    </source>
</evidence>
<keyword evidence="6 15" id="KW-0808">Transferase</keyword>
<accession>A0A3B1CMT7</accession>
<comment type="catalytic activity">
    <reaction evidence="13">
        <text>beta-D-fructose 6-phosphate + ATP = beta-D-fructose 1,6-bisphosphate + ADP + H(+)</text>
        <dbReference type="Rhea" id="RHEA:16109"/>
        <dbReference type="ChEBI" id="CHEBI:15378"/>
        <dbReference type="ChEBI" id="CHEBI:30616"/>
        <dbReference type="ChEBI" id="CHEBI:32966"/>
        <dbReference type="ChEBI" id="CHEBI:57634"/>
        <dbReference type="ChEBI" id="CHEBI:456216"/>
        <dbReference type="EC" id="2.7.1.11"/>
    </reaction>
</comment>
<dbReference type="GO" id="GO:0016208">
    <property type="term" value="F:AMP binding"/>
    <property type="evidence" value="ECO:0007669"/>
    <property type="project" value="TreeGrafter"/>
</dbReference>
<proteinExistence type="predicted"/>
<evidence type="ECO:0000259" key="14">
    <source>
        <dbReference type="Pfam" id="PF00365"/>
    </source>
</evidence>
<keyword evidence="7" id="KW-0479">Metal-binding</keyword>
<evidence type="ECO:0000256" key="3">
    <source>
        <dbReference type="ARBA" id="ARBA00004679"/>
    </source>
</evidence>
<gene>
    <name evidence="15" type="ORF">MNBD_NITROSPINAE03-1128</name>
</gene>
<keyword evidence="9 15" id="KW-0418">Kinase</keyword>
<dbReference type="GO" id="GO:0005524">
    <property type="term" value="F:ATP binding"/>
    <property type="evidence" value="ECO:0007669"/>
    <property type="project" value="UniProtKB-KW"/>
</dbReference>
<comment type="cofactor">
    <cofactor evidence="1">
        <name>Mg(2+)</name>
        <dbReference type="ChEBI" id="CHEBI:18420"/>
    </cofactor>
</comment>
<dbReference type="PANTHER" id="PTHR13697">
    <property type="entry name" value="PHOSPHOFRUCTOKINASE"/>
    <property type="match status" value="1"/>
</dbReference>
<keyword evidence="10" id="KW-0067">ATP-binding</keyword>
<reference evidence="15" key="1">
    <citation type="submission" date="2018-06" db="EMBL/GenBank/DDBJ databases">
        <authorList>
            <person name="Zhirakovskaya E."/>
        </authorList>
    </citation>
    <scope>NUCLEOTIDE SEQUENCE</scope>
</reference>
<dbReference type="GO" id="GO:0005945">
    <property type="term" value="C:6-phosphofructokinase complex"/>
    <property type="evidence" value="ECO:0007669"/>
    <property type="project" value="TreeGrafter"/>
</dbReference>
<dbReference type="GO" id="GO:0003872">
    <property type="term" value="F:6-phosphofructokinase activity"/>
    <property type="evidence" value="ECO:0007669"/>
    <property type="project" value="UniProtKB-EC"/>
</dbReference>
<evidence type="ECO:0000256" key="2">
    <source>
        <dbReference type="ARBA" id="ARBA00004496"/>
    </source>
</evidence>
<feature type="domain" description="Phosphofructokinase" evidence="14">
    <location>
        <begin position="6"/>
        <end position="295"/>
    </location>
</feature>
<evidence type="ECO:0000313" key="15">
    <source>
        <dbReference type="EMBL" id="VAX23950.1"/>
    </source>
</evidence>
<dbReference type="EC" id="2.7.1.11" evidence="4"/>
<dbReference type="InterPro" id="IPR022953">
    <property type="entry name" value="ATP_PFK"/>
</dbReference>
<sequence length="387" mass="43358">MSSKKVLLVFEGGNAPGYTAVATSLTEEGDKRGYEVYAAFEGFRSLTGDNISKERLIRLVMSRRQSWRLNADGILARSLYRAVDQPGSEFRSERYPEFSEEARRKKAADFIESNGFTHIIGVGGNGTMMGVKELDTLIPEVKTGFINVSVDSDIQGDIAVGYLTGAEEGAKIARGLFDDAYTHKRIYILEMMGRASGKHALMSGASARAHLIILPRFKLTQRVFRDIAAKLTEIDHALIVVAEGYEAQARAKFLPERVDAAMFFKGQLLEHGLKETLSRRIISEPFSRHLRGVSPLFIELSIAYLKTFILFDAFEEGRTRIMPYYLGEHDHGVRDFEELKTNNKVAPGFLDLIDRLNIPSLREYVLCEFRGECELPVKKISGSAELD</sequence>
<dbReference type="GO" id="GO:0042802">
    <property type="term" value="F:identical protein binding"/>
    <property type="evidence" value="ECO:0007669"/>
    <property type="project" value="TreeGrafter"/>
</dbReference>
<dbReference type="PANTHER" id="PTHR13697:SF4">
    <property type="entry name" value="ATP-DEPENDENT 6-PHOSPHOFRUCTOKINASE"/>
    <property type="match status" value="1"/>
</dbReference>
<dbReference type="SUPFAM" id="SSF53784">
    <property type="entry name" value="Phosphofructokinase"/>
    <property type="match status" value="1"/>
</dbReference>
<evidence type="ECO:0000256" key="12">
    <source>
        <dbReference type="ARBA" id="ARBA00023152"/>
    </source>
</evidence>
<dbReference type="UniPathway" id="UPA00109">
    <property type="reaction ID" value="UER00182"/>
</dbReference>
<dbReference type="GO" id="GO:0070095">
    <property type="term" value="F:fructose-6-phosphate binding"/>
    <property type="evidence" value="ECO:0007669"/>
    <property type="project" value="TreeGrafter"/>
</dbReference>
<dbReference type="EMBL" id="UOGB01000284">
    <property type="protein sequence ID" value="VAX23950.1"/>
    <property type="molecule type" value="Genomic_DNA"/>
</dbReference>
<dbReference type="InterPro" id="IPR000023">
    <property type="entry name" value="Phosphofructokinase_dom"/>
</dbReference>
<evidence type="ECO:0000256" key="6">
    <source>
        <dbReference type="ARBA" id="ARBA00022679"/>
    </source>
</evidence>
<evidence type="ECO:0000256" key="5">
    <source>
        <dbReference type="ARBA" id="ARBA00022490"/>
    </source>
</evidence>
<evidence type="ECO:0000256" key="7">
    <source>
        <dbReference type="ARBA" id="ARBA00022723"/>
    </source>
</evidence>
<protein>
    <recommendedName>
        <fullName evidence="4">6-phosphofructokinase</fullName>
        <ecNumber evidence="4">2.7.1.11</ecNumber>
    </recommendedName>
</protein>
<comment type="pathway">
    <text evidence="3">Carbohydrate degradation; glycolysis; D-glyceraldehyde 3-phosphate and glycerone phosphate from D-glucose: step 3/4.</text>
</comment>
<evidence type="ECO:0000256" key="9">
    <source>
        <dbReference type="ARBA" id="ARBA00022777"/>
    </source>
</evidence>
<evidence type="ECO:0000256" key="10">
    <source>
        <dbReference type="ARBA" id="ARBA00022840"/>
    </source>
</evidence>
<name>A0A3B1CMT7_9ZZZZ</name>
<dbReference type="GO" id="GO:0046872">
    <property type="term" value="F:metal ion binding"/>
    <property type="evidence" value="ECO:0007669"/>
    <property type="project" value="UniProtKB-KW"/>
</dbReference>
<dbReference type="InterPro" id="IPR035966">
    <property type="entry name" value="PKF_sf"/>
</dbReference>
<evidence type="ECO:0000256" key="8">
    <source>
        <dbReference type="ARBA" id="ARBA00022741"/>
    </source>
</evidence>
<evidence type="ECO:0000256" key="11">
    <source>
        <dbReference type="ARBA" id="ARBA00022842"/>
    </source>
</evidence>
<dbReference type="AlphaFoldDB" id="A0A3B1CMT7"/>
<keyword evidence="5" id="KW-0963">Cytoplasm</keyword>
<comment type="subcellular location">
    <subcellularLocation>
        <location evidence="2">Cytoplasm</location>
    </subcellularLocation>
</comment>
<dbReference type="Gene3D" id="3.40.50.460">
    <property type="entry name" value="Phosphofructokinase domain"/>
    <property type="match status" value="1"/>
</dbReference>